<organism evidence="7 8">
    <name type="scientific">Actinotalea ferrariae CF5-4</name>
    <dbReference type="NCBI Taxonomy" id="948458"/>
    <lineage>
        <taxon>Bacteria</taxon>
        <taxon>Bacillati</taxon>
        <taxon>Actinomycetota</taxon>
        <taxon>Actinomycetes</taxon>
        <taxon>Micrococcales</taxon>
        <taxon>Cellulomonadaceae</taxon>
        <taxon>Actinotalea</taxon>
    </lineage>
</organism>
<keyword evidence="3" id="KW-0520">NAD</keyword>
<evidence type="ECO:0000256" key="4">
    <source>
        <dbReference type="RuleBase" id="RU003719"/>
    </source>
</evidence>
<comment type="similarity">
    <text evidence="1 4">Belongs to the D-isomer specific 2-hydroxyacid dehydrogenase family.</text>
</comment>
<dbReference type="Pfam" id="PF00389">
    <property type="entry name" value="2-Hacid_dh"/>
    <property type="match status" value="1"/>
</dbReference>
<dbReference type="Gene3D" id="3.40.50.720">
    <property type="entry name" value="NAD(P)-binding Rossmann-like Domain"/>
    <property type="match status" value="2"/>
</dbReference>
<dbReference type="PANTHER" id="PTHR43333:SF1">
    <property type="entry name" value="D-ISOMER SPECIFIC 2-HYDROXYACID DEHYDROGENASE NAD-BINDING DOMAIN-CONTAINING PROTEIN"/>
    <property type="match status" value="1"/>
</dbReference>
<evidence type="ECO:0000313" key="8">
    <source>
        <dbReference type="Proteomes" id="UP000019753"/>
    </source>
</evidence>
<comment type="caution">
    <text evidence="7">The sequence shown here is derived from an EMBL/GenBank/DDBJ whole genome shotgun (WGS) entry which is preliminary data.</text>
</comment>
<dbReference type="InterPro" id="IPR029753">
    <property type="entry name" value="D-isomer_DH_CS"/>
</dbReference>
<dbReference type="InterPro" id="IPR006139">
    <property type="entry name" value="D-isomer_2_OHA_DH_cat_dom"/>
</dbReference>
<dbReference type="InterPro" id="IPR036291">
    <property type="entry name" value="NAD(P)-bd_dom_sf"/>
</dbReference>
<dbReference type="PROSITE" id="PS00671">
    <property type="entry name" value="D_2_HYDROXYACID_DH_3"/>
    <property type="match status" value="1"/>
</dbReference>
<dbReference type="AlphaFoldDB" id="A0A021VUU6"/>
<dbReference type="SUPFAM" id="SSF52283">
    <property type="entry name" value="Formate/glycerate dehydrogenase catalytic domain-like"/>
    <property type="match status" value="1"/>
</dbReference>
<dbReference type="GO" id="GO:0051287">
    <property type="term" value="F:NAD binding"/>
    <property type="evidence" value="ECO:0007669"/>
    <property type="project" value="InterPro"/>
</dbReference>
<dbReference type="EMBL" id="AXCW01000009">
    <property type="protein sequence ID" value="EYR64969.1"/>
    <property type="molecule type" value="Genomic_DNA"/>
</dbReference>
<evidence type="ECO:0000313" key="7">
    <source>
        <dbReference type="EMBL" id="EYR64969.1"/>
    </source>
</evidence>
<feature type="domain" description="D-isomer specific 2-hydroxyacid dehydrogenase NAD-binding" evidence="6">
    <location>
        <begin position="110"/>
        <end position="281"/>
    </location>
</feature>
<evidence type="ECO:0000256" key="1">
    <source>
        <dbReference type="ARBA" id="ARBA00005854"/>
    </source>
</evidence>
<keyword evidence="8" id="KW-1185">Reference proteome</keyword>
<feature type="domain" description="D-isomer specific 2-hydroxyacid dehydrogenase catalytic" evidence="5">
    <location>
        <begin position="44"/>
        <end position="312"/>
    </location>
</feature>
<evidence type="ECO:0000256" key="3">
    <source>
        <dbReference type="ARBA" id="ARBA00023027"/>
    </source>
</evidence>
<evidence type="ECO:0000259" key="6">
    <source>
        <dbReference type="Pfam" id="PF02826"/>
    </source>
</evidence>
<dbReference type="Proteomes" id="UP000019753">
    <property type="component" value="Unassembled WGS sequence"/>
</dbReference>
<keyword evidence="2 4" id="KW-0560">Oxidoreductase</keyword>
<name>A0A021VUU6_9CELL</name>
<gene>
    <name evidence="7" type="ORF">N866_19565</name>
</gene>
<dbReference type="GO" id="GO:0016616">
    <property type="term" value="F:oxidoreductase activity, acting on the CH-OH group of donors, NAD or NADP as acceptor"/>
    <property type="evidence" value="ECO:0007669"/>
    <property type="project" value="InterPro"/>
</dbReference>
<dbReference type="SUPFAM" id="SSF51735">
    <property type="entry name" value="NAD(P)-binding Rossmann-fold domains"/>
    <property type="match status" value="1"/>
</dbReference>
<proteinExistence type="inferred from homology"/>
<dbReference type="PANTHER" id="PTHR43333">
    <property type="entry name" value="2-HACID_DH_C DOMAIN-CONTAINING PROTEIN"/>
    <property type="match status" value="1"/>
</dbReference>
<protein>
    <submittedName>
        <fullName evidence="7">Dihydrofolate reductase</fullName>
    </submittedName>
</protein>
<sequence length="320" mass="33204">MAPMLTVTLAHPGVLDALEGAADGVPAQVRLVGWDPADPLPDGVAPADVAAVVLARADRDRLRALETLPALRLVQLPSAGFEHALAHAPVRAALCNARGVHDAGTAELAVGLLLAAQRGIDDAVRDAQEGVWRPRERRSLADRRVMVLGHGSIGAAVARRLEPFEVVVVRVARTARVEDGAVVHGADELARLLPTVDAVVVVLPLTEATRGLLDAAALAALPDGALVVNVGRGAVVDTDALVAEVTAGRLRAALDVVDPEPLPADHPLWRAPGVILTPHVGGASDATVPRMAALVRAQVTALATGTALRNVVREPREDRS</sequence>
<accession>A0A021VUU6</accession>
<reference evidence="7 8" key="1">
    <citation type="submission" date="2014-01" db="EMBL/GenBank/DDBJ databases">
        <title>Actinotalea ferrariae CF5-4.</title>
        <authorList>
            <person name="Chen F."/>
            <person name="Li Y."/>
            <person name="Wang G."/>
        </authorList>
    </citation>
    <scope>NUCLEOTIDE SEQUENCE [LARGE SCALE GENOMIC DNA]</scope>
    <source>
        <strain evidence="7 8">CF5-4</strain>
    </source>
</reference>
<evidence type="ECO:0000259" key="5">
    <source>
        <dbReference type="Pfam" id="PF00389"/>
    </source>
</evidence>
<dbReference type="InterPro" id="IPR006140">
    <property type="entry name" value="D-isomer_DH_NAD-bd"/>
</dbReference>
<evidence type="ECO:0000256" key="2">
    <source>
        <dbReference type="ARBA" id="ARBA00023002"/>
    </source>
</evidence>
<dbReference type="Pfam" id="PF02826">
    <property type="entry name" value="2-Hacid_dh_C"/>
    <property type="match status" value="1"/>
</dbReference>